<feature type="transmembrane region" description="Helical" evidence="6">
    <location>
        <begin position="738"/>
        <end position="762"/>
    </location>
</feature>
<evidence type="ECO:0000256" key="2">
    <source>
        <dbReference type="ARBA" id="ARBA00008333"/>
    </source>
</evidence>
<evidence type="ECO:0000256" key="7">
    <source>
        <dbReference type="SAM" id="SignalP"/>
    </source>
</evidence>
<comment type="subcellular location">
    <subcellularLocation>
        <location evidence="1">Membrane</location>
        <topology evidence="1">Multi-pass membrane protein</topology>
    </subcellularLocation>
</comment>
<accession>A0A178MG83</accession>
<organism evidence="8 9">
    <name type="scientific">Chloroflexus islandicus</name>
    <dbReference type="NCBI Taxonomy" id="1707952"/>
    <lineage>
        <taxon>Bacteria</taxon>
        <taxon>Bacillati</taxon>
        <taxon>Chloroflexota</taxon>
        <taxon>Chloroflexia</taxon>
        <taxon>Chloroflexales</taxon>
        <taxon>Chloroflexineae</taxon>
        <taxon>Chloroflexaceae</taxon>
        <taxon>Chloroflexus</taxon>
    </lineage>
</organism>
<feature type="signal peptide" evidence="7">
    <location>
        <begin position="1"/>
        <end position="30"/>
    </location>
</feature>
<dbReference type="EMBL" id="LWQS01000040">
    <property type="protein sequence ID" value="OAN46974.1"/>
    <property type="molecule type" value="Genomic_DNA"/>
</dbReference>
<evidence type="ECO:0000256" key="6">
    <source>
        <dbReference type="SAM" id="Phobius"/>
    </source>
</evidence>
<dbReference type="InterPro" id="IPR004923">
    <property type="entry name" value="FTR1/Fip1/EfeU"/>
</dbReference>
<sequence>MLHNNFCRRSILWLLMMVLGMSLRPSNAQAQAPAPSQLAEHIRATLIQMQLQAADRTMVQGQVADLRREYSVLAATIARYAPDADAAVQSGFDNLEQALAATDLPHFAAARAQIWTAILNGSYTVVTGALQAGDALTAQQWLPVREFRHANRFTRPNADATKAVRAVGAGDISPAVALAAVQSDLLDTYQARLHEALNALAAADQQGFAVRRAETAALAAGYFAILAPAYAEQRGTAAATHAQAIFTALTQAALDGAPISALFDQAQAVLNGFRAAPLSPAEQVRRSGQMLRFLQLVPIEYERGVRNGQVTIDLEIREAITFHSGALAAFTDLRDLLEQRDPTLTATVAARFTELDTMLANAGNRSAVADPTVIRTAAETLLADLNQLLPPEWQKPDSGADFDVIRSTLDQMEQAARAGEYALAESARLEAYAIMEIGPEAKLIAFAPQYKPIIEGYFWYGQNDHKGLAYLIERRAPPAEIAATRAALDQALVEAEQALAGSNAPLAITTNAAVIVFREGLEAVLILASLMGSLKTATQRRFRRPLWIGAGLALLATMITWLLAQGALMAMARFGEKLEAIVSLIAIAVLLLITNWFFHDVYWKDWMASFHQQKKQILGGQAGQWLGLITLGFASIYREGFETVLFLQALTLEGNATVVLLGVGLGLAFTLLVGLAVFVMQAKLPHKKMLIVTGILIGAVLLQMVGHTVNILQVIGWLPLHPIRWLELPYWAGFWFGLYPTWEGIGLQAAAAIFVIGSYYLAEYMQQRERQRYALAG</sequence>
<evidence type="ECO:0000313" key="8">
    <source>
        <dbReference type="EMBL" id="OAN46974.1"/>
    </source>
</evidence>
<gene>
    <name evidence="8" type="ORF">A6A03_10970</name>
</gene>
<dbReference type="GO" id="GO:0015093">
    <property type="term" value="F:ferrous iron transmembrane transporter activity"/>
    <property type="evidence" value="ECO:0007669"/>
    <property type="project" value="TreeGrafter"/>
</dbReference>
<keyword evidence="9" id="KW-1185">Reference proteome</keyword>
<protein>
    <submittedName>
        <fullName evidence="8">Iron permease</fullName>
    </submittedName>
</protein>
<proteinExistence type="inferred from homology"/>
<feature type="transmembrane region" description="Helical" evidence="6">
    <location>
        <begin position="657"/>
        <end position="678"/>
    </location>
</feature>
<dbReference type="AlphaFoldDB" id="A0A178MG83"/>
<reference evidence="8 9" key="1">
    <citation type="submission" date="2016-04" db="EMBL/GenBank/DDBJ databases">
        <title>Chloroflexus islandicus sp. nov., a thermophilic filamentous anoxygenic phototrophic bacterium from geyser Strokkur (Iceland).</title>
        <authorList>
            <person name="Gaisin V.A."/>
            <person name="Kalashnikov A.M."/>
            <person name="Sukhacheva M.V."/>
            <person name="Grouzdev D.S."/>
            <person name="Ivanov T.M."/>
            <person name="Kuznetsov B."/>
            <person name="Gorlenko V.M."/>
        </authorList>
    </citation>
    <scope>NUCLEOTIDE SEQUENCE [LARGE SCALE GENOMIC DNA]</scope>
    <source>
        <strain evidence="9">isl-2</strain>
    </source>
</reference>
<keyword evidence="3 6" id="KW-0812">Transmembrane</keyword>
<keyword evidence="5 6" id="KW-0472">Membrane</keyword>
<comment type="similarity">
    <text evidence="2">Belongs to the oxidase-dependent Fe transporter (OFeT) (TC 9.A.10.1) family.</text>
</comment>
<keyword evidence="4 6" id="KW-1133">Transmembrane helix</keyword>
<dbReference type="PANTHER" id="PTHR31632">
    <property type="entry name" value="IRON TRANSPORTER FTH1"/>
    <property type="match status" value="1"/>
</dbReference>
<feature type="transmembrane region" description="Helical" evidence="6">
    <location>
        <begin position="618"/>
        <end position="637"/>
    </location>
</feature>
<dbReference type="PANTHER" id="PTHR31632:SF2">
    <property type="entry name" value="PLASMA MEMBRANE IRON PERMEASE"/>
    <property type="match status" value="1"/>
</dbReference>
<dbReference type="STRING" id="1707952.A6A03_10970"/>
<dbReference type="RefSeq" id="WP_066784905.1">
    <property type="nucleotide sequence ID" value="NZ_LWQS01000040.1"/>
</dbReference>
<feature type="transmembrane region" description="Helical" evidence="6">
    <location>
        <begin position="580"/>
        <end position="598"/>
    </location>
</feature>
<evidence type="ECO:0000256" key="4">
    <source>
        <dbReference type="ARBA" id="ARBA00022989"/>
    </source>
</evidence>
<evidence type="ECO:0000313" key="9">
    <source>
        <dbReference type="Proteomes" id="UP000078287"/>
    </source>
</evidence>
<keyword evidence="7" id="KW-0732">Signal</keyword>
<feature type="transmembrane region" description="Helical" evidence="6">
    <location>
        <begin position="512"/>
        <end position="534"/>
    </location>
</feature>
<name>A0A178MG83_9CHLR</name>
<evidence type="ECO:0000256" key="1">
    <source>
        <dbReference type="ARBA" id="ARBA00004141"/>
    </source>
</evidence>
<evidence type="ECO:0000256" key="5">
    <source>
        <dbReference type="ARBA" id="ARBA00023136"/>
    </source>
</evidence>
<feature type="transmembrane region" description="Helical" evidence="6">
    <location>
        <begin position="690"/>
        <end position="718"/>
    </location>
</feature>
<dbReference type="OrthoDB" id="8215804at2"/>
<comment type="caution">
    <text evidence="8">The sequence shown here is derived from an EMBL/GenBank/DDBJ whole genome shotgun (WGS) entry which is preliminary data.</text>
</comment>
<dbReference type="GO" id="GO:0033573">
    <property type="term" value="C:high-affinity iron permease complex"/>
    <property type="evidence" value="ECO:0007669"/>
    <property type="project" value="InterPro"/>
</dbReference>
<feature type="transmembrane region" description="Helical" evidence="6">
    <location>
        <begin position="546"/>
        <end position="568"/>
    </location>
</feature>
<feature type="chain" id="PRO_5008091929" evidence="7">
    <location>
        <begin position="31"/>
        <end position="777"/>
    </location>
</feature>
<evidence type="ECO:0000256" key="3">
    <source>
        <dbReference type="ARBA" id="ARBA00022692"/>
    </source>
</evidence>
<dbReference type="Pfam" id="PF03239">
    <property type="entry name" value="FTR1"/>
    <property type="match status" value="1"/>
</dbReference>
<dbReference type="Proteomes" id="UP000078287">
    <property type="component" value="Unassembled WGS sequence"/>
</dbReference>